<dbReference type="EMBL" id="JPRK01000002">
    <property type="protein sequence ID" value="KIO54642.1"/>
    <property type="molecule type" value="Genomic_DNA"/>
</dbReference>
<organism evidence="1 2">
    <name type="scientific">Flavobacterium hibernum</name>
    <dbReference type="NCBI Taxonomy" id="37752"/>
    <lineage>
        <taxon>Bacteria</taxon>
        <taxon>Pseudomonadati</taxon>
        <taxon>Bacteroidota</taxon>
        <taxon>Flavobacteriia</taxon>
        <taxon>Flavobacteriales</taxon>
        <taxon>Flavobacteriaceae</taxon>
        <taxon>Flavobacterium</taxon>
    </lineage>
</organism>
<name>A0A0D0F9F2_9FLAO</name>
<evidence type="ECO:0000313" key="2">
    <source>
        <dbReference type="Proteomes" id="UP000032061"/>
    </source>
</evidence>
<reference evidence="1 2" key="1">
    <citation type="submission" date="2015-01" db="EMBL/GenBank/DDBJ databases">
        <title>Genome of Flavobacterium hibernum DSM 12611.</title>
        <authorList>
            <person name="Stropko S.J."/>
            <person name="Pipes S.E."/>
            <person name="Newman J.D."/>
        </authorList>
    </citation>
    <scope>NUCLEOTIDE SEQUENCE [LARGE SCALE GENOMIC DNA]</scope>
    <source>
        <strain evidence="1 2">DSM 12611</strain>
    </source>
</reference>
<protein>
    <submittedName>
        <fullName evidence="1">Uncharacterized protein</fullName>
    </submittedName>
</protein>
<proteinExistence type="predicted"/>
<dbReference type="AlphaFoldDB" id="A0A0D0F9F2"/>
<sequence>MHEAFFQKSLERPVDGHLVGLMEIFLDIGQRQSLTQRLHVLIDQDTHRGQAYVLAVKGFFRCFLHIIFTLKINRQQGLSAGQLQ</sequence>
<accession>A0A0D0F9F2</accession>
<gene>
    <name evidence="1" type="ORF">IW18_01155</name>
</gene>
<dbReference type="Proteomes" id="UP000032061">
    <property type="component" value="Unassembled WGS sequence"/>
</dbReference>
<comment type="caution">
    <text evidence="1">The sequence shown here is derived from an EMBL/GenBank/DDBJ whole genome shotgun (WGS) entry which is preliminary data.</text>
</comment>
<evidence type="ECO:0000313" key="1">
    <source>
        <dbReference type="EMBL" id="KIO54642.1"/>
    </source>
</evidence>